<accession>A0AAD5IFK6</accession>
<dbReference type="AlphaFoldDB" id="A0AAD5IFK6"/>
<gene>
    <name evidence="1" type="ORF">LWI28_020706</name>
</gene>
<protein>
    <submittedName>
        <fullName evidence="1">Uncharacterized protein</fullName>
    </submittedName>
</protein>
<dbReference type="EMBL" id="JAJSOW010000106">
    <property type="protein sequence ID" value="KAI9161790.1"/>
    <property type="molecule type" value="Genomic_DNA"/>
</dbReference>
<evidence type="ECO:0000313" key="1">
    <source>
        <dbReference type="EMBL" id="KAI9161790.1"/>
    </source>
</evidence>
<keyword evidence="2" id="KW-1185">Reference proteome</keyword>
<comment type="caution">
    <text evidence="1">The sequence shown here is derived from an EMBL/GenBank/DDBJ whole genome shotgun (WGS) entry which is preliminary data.</text>
</comment>
<dbReference type="InterPro" id="IPR038408">
    <property type="entry name" value="GNK2_sf"/>
</dbReference>
<evidence type="ECO:0000313" key="2">
    <source>
        <dbReference type="Proteomes" id="UP001064489"/>
    </source>
</evidence>
<reference evidence="1" key="2">
    <citation type="submission" date="2023-02" db="EMBL/GenBank/DDBJ databases">
        <authorList>
            <person name="Swenson N.G."/>
            <person name="Wegrzyn J.L."/>
            <person name="Mcevoy S.L."/>
        </authorList>
    </citation>
    <scope>NUCLEOTIDE SEQUENCE</scope>
    <source>
        <strain evidence="1">91603</strain>
        <tissue evidence="1">Leaf</tissue>
    </source>
</reference>
<name>A0AAD5IFK6_ACENE</name>
<dbReference type="Gene3D" id="3.30.430.20">
    <property type="entry name" value="Gnk2 domain, C-X8-C-X2-C motif"/>
    <property type="match status" value="1"/>
</dbReference>
<dbReference type="CDD" id="cd23509">
    <property type="entry name" value="Gnk2-like"/>
    <property type="match status" value="1"/>
</dbReference>
<dbReference type="Proteomes" id="UP001064489">
    <property type="component" value="Chromosome 2"/>
</dbReference>
<proteinExistence type="predicted"/>
<sequence>MRKEGHTVTGLNLSFEIPMHPPTELLDVIKEFFSQYNVTDMSAFQTNVNASFADLRAKLDAGELFATEQQLRGSSPVYAMIQCRRYPVPS</sequence>
<reference evidence="1" key="1">
    <citation type="journal article" date="2022" name="Plant J.">
        <title>Strategies of tolerance reflected in two North American maple genomes.</title>
        <authorList>
            <person name="McEvoy S.L."/>
            <person name="Sezen U.U."/>
            <person name="Trouern-Trend A."/>
            <person name="McMahon S.M."/>
            <person name="Schaberg P.G."/>
            <person name="Yang J."/>
            <person name="Wegrzyn J.L."/>
            <person name="Swenson N.G."/>
        </authorList>
    </citation>
    <scope>NUCLEOTIDE SEQUENCE</scope>
    <source>
        <strain evidence="1">91603</strain>
    </source>
</reference>
<organism evidence="1 2">
    <name type="scientific">Acer negundo</name>
    <name type="common">Box elder</name>
    <dbReference type="NCBI Taxonomy" id="4023"/>
    <lineage>
        <taxon>Eukaryota</taxon>
        <taxon>Viridiplantae</taxon>
        <taxon>Streptophyta</taxon>
        <taxon>Embryophyta</taxon>
        <taxon>Tracheophyta</taxon>
        <taxon>Spermatophyta</taxon>
        <taxon>Magnoliopsida</taxon>
        <taxon>eudicotyledons</taxon>
        <taxon>Gunneridae</taxon>
        <taxon>Pentapetalae</taxon>
        <taxon>rosids</taxon>
        <taxon>malvids</taxon>
        <taxon>Sapindales</taxon>
        <taxon>Sapindaceae</taxon>
        <taxon>Hippocastanoideae</taxon>
        <taxon>Acereae</taxon>
        <taxon>Acer</taxon>
    </lineage>
</organism>